<organism evidence="2 3">
    <name type="scientific">Shewanella sedimentimangrovi</name>
    <dbReference type="NCBI Taxonomy" id="2814293"/>
    <lineage>
        <taxon>Bacteria</taxon>
        <taxon>Pseudomonadati</taxon>
        <taxon>Pseudomonadota</taxon>
        <taxon>Gammaproteobacteria</taxon>
        <taxon>Alteromonadales</taxon>
        <taxon>Shewanellaceae</taxon>
        <taxon>Shewanella</taxon>
    </lineage>
</organism>
<dbReference type="Pfam" id="PF08896">
    <property type="entry name" value="DUF1842"/>
    <property type="match status" value="1"/>
</dbReference>
<dbReference type="InterPro" id="IPR014992">
    <property type="entry name" value="DUF1842"/>
</dbReference>
<protein>
    <submittedName>
        <fullName evidence="2">DUF1842 domain-containing protein</fullName>
    </submittedName>
</protein>
<evidence type="ECO:0000313" key="2">
    <source>
        <dbReference type="EMBL" id="QSX36526.1"/>
    </source>
</evidence>
<feature type="domain" description="DUF1842" evidence="1">
    <location>
        <begin position="14"/>
        <end position="129"/>
    </location>
</feature>
<sequence length="154" mass="16642">MTEQTKVAHNAKAGLFLLNLQSESGLMGAPILHLQLGIDAPHAKATGMAQVTQALANPVVCTSHVSGDVIYETVMGPGSKIRIDLCGYPIVNWPKEGGIGPVIPKNFSAIVLLDQNWEKGEVHYQYQSNTGGWVKEIQKIHEVENSLRLVSEAS</sequence>
<evidence type="ECO:0000313" key="3">
    <source>
        <dbReference type="Proteomes" id="UP000663207"/>
    </source>
</evidence>
<evidence type="ECO:0000259" key="1">
    <source>
        <dbReference type="Pfam" id="PF08896"/>
    </source>
</evidence>
<dbReference type="EMBL" id="CP071502">
    <property type="protein sequence ID" value="QSX36526.1"/>
    <property type="molecule type" value="Genomic_DNA"/>
</dbReference>
<proteinExistence type="predicted"/>
<gene>
    <name evidence="2" type="ORF">JYB85_14730</name>
</gene>
<dbReference type="RefSeq" id="WP_207379886.1">
    <property type="nucleotide sequence ID" value="NZ_CP071502.1"/>
</dbReference>
<keyword evidence="3" id="KW-1185">Reference proteome</keyword>
<dbReference type="Proteomes" id="UP000663207">
    <property type="component" value="Chromosome"/>
</dbReference>
<accession>A0ABX7QYD7</accession>
<name>A0ABX7QYD7_9GAMM</name>
<reference evidence="2 3" key="1">
    <citation type="submission" date="2021-03" db="EMBL/GenBank/DDBJ databases">
        <title>Novel species identification of genus Shewanella.</title>
        <authorList>
            <person name="Liu G."/>
            <person name="Zhang Q."/>
        </authorList>
    </citation>
    <scope>NUCLEOTIDE SEQUENCE [LARGE SCALE GENOMIC DNA]</scope>
    <source>
        <strain evidence="2 3">FJAT-52962</strain>
    </source>
</reference>